<dbReference type="EMBL" id="VSRR010002030">
    <property type="protein sequence ID" value="MPC29187.1"/>
    <property type="molecule type" value="Genomic_DNA"/>
</dbReference>
<keyword evidence="2" id="KW-1185">Reference proteome</keyword>
<reference evidence="1 2" key="1">
    <citation type="submission" date="2019-05" db="EMBL/GenBank/DDBJ databases">
        <title>Another draft genome of Portunus trituberculatus and its Hox gene families provides insights of decapod evolution.</title>
        <authorList>
            <person name="Jeong J.-H."/>
            <person name="Song I."/>
            <person name="Kim S."/>
            <person name="Choi T."/>
            <person name="Kim D."/>
            <person name="Ryu S."/>
            <person name="Kim W."/>
        </authorList>
    </citation>
    <scope>NUCLEOTIDE SEQUENCE [LARGE SCALE GENOMIC DNA]</scope>
    <source>
        <tissue evidence="1">Muscle</tissue>
    </source>
</reference>
<gene>
    <name evidence="1" type="ORF">E2C01_022408</name>
</gene>
<proteinExistence type="predicted"/>
<dbReference type="AlphaFoldDB" id="A0A5B7E776"/>
<organism evidence="1 2">
    <name type="scientific">Portunus trituberculatus</name>
    <name type="common">Swimming crab</name>
    <name type="synonym">Neptunus trituberculatus</name>
    <dbReference type="NCBI Taxonomy" id="210409"/>
    <lineage>
        <taxon>Eukaryota</taxon>
        <taxon>Metazoa</taxon>
        <taxon>Ecdysozoa</taxon>
        <taxon>Arthropoda</taxon>
        <taxon>Crustacea</taxon>
        <taxon>Multicrustacea</taxon>
        <taxon>Malacostraca</taxon>
        <taxon>Eumalacostraca</taxon>
        <taxon>Eucarida</taxon>
        <taxon>Decapoda</taxon>
        <taxon>Pleocyemata</taxon>
        <taxon>Brachyura</taxon>
        <taxon>Eubrachyura</taxon>
        <taxon>Portunoidea</taxon>
        <taxon>Portunidae</taxon>
        <taxon>Portuninae</taxon>
        <taxon>Portunus</taxon>
    </lineage>
</organism>
<protein>
    <submittedName>
        <fullName evidence="1">Uncharacterized protein</fullName>
    </submittedName>
</protein>
<sequence>MPSSVSGLPAKIHRLYASTFDLLSRDTSNLFLSTGKTPVEEKLLRTISSDKPLPHTELRSSTNDI</sequence>
<accession>A0A5B7E776</accession>
<dbReference type="Proteomes" id="UP000324222">
    <property type="component" value="Unassembled WGS sequence"/>
</dbReference>
<name>A0A5B7E776_PORTR</name>
<evidence type="ECO:0000313" key="2">
    <source>
        <dbReference type="Proteomes" id="UP000324222"/>
    </source>
</evidence>
<evidence type="ECO:0000313" key="1">
    <source>
        <dbReference type="EMBL" id="MPC29187.1"/>
    </source>
</evidence>
<comment type="caution">
    <text evidence="1">The sequence shown here is derived from an EMBL/GenBank/DDBJ whole genome shotgun (WGS) entry which is preliminary data.</text>
</comment>